<evidence type="ECO:0000313" key="1">
    <source>
        <dbReference type="EMBL" id="DAD71051.1"/>
    </source>
</evidence>
<name>A0A8S5LMD8_9CAUD</name>
<organism evidence="1">
    <name type="scientific">Siphoviridae sp. ct5d86</name>
    <dbReference type="NCBI Taxonomy" id="2827561"/>
    <lineage>
        <taxon>Viruses</taxon>
        <taxon>Duplodnaviria</taxon>
        <taxon>Heunggongvirae</taxon>
        <taxon>Uroviricota</taxon>
        <taxon>Caudoviricetes</taxon>
    </lineage>
</organism>
<protein>
    <submittedName>
        <fullName evidence="1">PORTAL PROTEIN, 15 PROTEIN, HEAD PROTEIN, VIRAL INFECTION, TAILED.2A</fullName>
    </submittedName>
</protein>
<sequence length="134" mass="15361">MIDIEHELFEILATTVRNKYPKVFITGEYVKAPSSFPCVSIIEVDNQVNRNTRDSGNIENHAQVLYEVNVYSNKTSGKKSECKSIIALIDNKLGELGFTRTMLNPIPNEENATIYRMVARYRAVISKDKTIYRR</sequence>
<accession>A0A8S5LMD8</accession>
<dbReference type="EMBL" id="BK015875">
    <property type="protein sequence ID" value="DAD71051.1"/>
    <property type="molecule type" value="Genomic_DNA"/>
</dbReference>
<reference evidence="1" key="1">
    <citation type="journal article" date="2021" name="Proc. Natl. Acad. Sci. U.S.A.">
        <title>A Catalog of Tens of Thousands of Viruses from Human Metagenomes Reveals Hidden Associations with Chronic Diseases.</title>
        <authorList>
            <person name="Tisza M.J."/>
            <person name="Buck C.B."/>
        </authorList>
    </citation>
    <scope>NUCLEOTIDE SEQUENCE</scope>
    <source>
        <strain evidence="1">Ct5d86</strain>
    </source>
</reference>
<proteinExistence type="predicted"/>